<name>A0A1M5SAX7_9GAMM</name>
<dbReference type="AlphaFoldDB" id="A0A1M5SAX7"/>
<dbReference type="RefSeq" id="WP_072899649.1">
    <property type="nucleotide sequence ID" value="NZ_FQWZ01000011.1"/>
</dbReference>
<reference evidence="1 2" key="1">
    <citation type="submission" date="2016-11" db="EMBL/GenBank/DDBJ databases">
        <authorList>
            <person name="Jaros S."/>
            <person name="Januszkiewicz K."/>
            <person name="Wedrychowicz H."/>
        </authorList>
    </citation>
    <scope>NUCLEOTIDE SEQUENCE [LARGE SCALE GENOMIC DNA]</scope>
    <source>
        <strain evidence="1 2">CGMCC 1.7049</strain>
    </source>
</reference>
<accession>A0A1M5SAX7</accession>
<proteinExistence type="predicted"/>
<evidence type="ECO:0000313" key="1">
    <source>
        <dbReference type="EMBL" id="SHH35590.1"/>
    </source>
</evidence>
<dbReference type="OrthoDB" id="3251881at2"/>
<protein>
    <submittedName>
        <fullName evidence="1">Uncharacterized protein</fullName>
    </submittedName>
</protein>
<organism evidence="1 2">
    <name type="scientific">Hydrocarboniphaga daqingensis</name>
    <dbReference type="NCBI Taxonomy" id="490188"/>
    <lineage>
        <taxon>Bacteria</taxon>
        <taxon>Pseudomonadati</taxon>
        <taxon>Pseudomonadota</taxon>
        <taxon>Gammaproteobacteria</taxon>
        <taxon>Nevskiales</taxon>
        <taxon>Nevskiaceae</taxon>
        <taxon>Hydrocarboniphaga</taxon>
    </lineage>
</organism>
<dbReference type="EMBL" id="FQWZ01000011">
    <property type="protein sequence ID" value="SHH35590.1"/>
    <property type="molecule type" value="Genomic_DNA"/>
</dbReference>
<gene>
    <name evidence="1" type="ORF">SAMN04488068_0039</name>
</gene>
<keyword evidence="2" id="KW-1185">Reference proteome</keyword>
<sequence>MTGNIKQRPIDSLAGKKILFVAPSFFGYAAEIERELKAAGATVFRYENRPVTGFLGKVLVRLFPAVLRPVTKRYYEAILSNHQNDAIDLIFVLRGEGIDRSIVARFRKFYPNARCVLYLWDSFRNDKGADDRVNHFDTASTFDLQDARVAGIRFVPLFYLRDYAAQRSVAADIDISFIGTVHTDRYAVLRRLLATVDREASRFLFLYFPSKVIYWARAIGSPSFWGAKQSEFSFVPLSRDELLVLVGRSRVMVDIERPVQTGLTMRTLEALGAQRKLVTTNASVAQYDFFDARNIAVIDRNKPSLPSDFLASGFVATAPDILAKYEVGYWLEVVLGLRDCPGYLRQ</sequence>
<dbReference type="STRING" id="490188.SAMN04488068_0039"/>
<dbReference type="Proteomes" id="UP000199758">
    <property type="component" value="Unassembled WGS sequence"/>
</dbReference>
<evidence type="ECO:0000313" key="2">
    <source>
        <dbReference type="Proteomes" id="UP000199758"/>
    </source>
</evidence>